<feature type="chain" id="PRO_5004099959" evidence="2">
    <location>
        <begin position="18"/>
        <end position="130"/>
    </location>
</feature>
<evidence type="ECO:0000256" key="2">
    <source>
        <dbReference type="SAM" id="SignalP"/>
    </source>
</evidence>
<evidence type="ECO:0000256" key="1">
    <source>
        <dbReference type="SAM" id="MobiDB-lite"/>
    </source>
</evidence>
<feature type="compositionally biased region" description="Low complexity" evidence="1">
    <location>
        <begin position="92"/>
        <end position="104"/>
    </location>
</feature>
<name>M9LRL3_PSEA3</name>
<proteinExistence type="predicted"/>
<organism evidence="3 4">
    <name type="scientific">Pseudozyma antarctica (strain T-34)</name>
    <name type="common">Yeast</name>
    <name type="synonym">Candida antarctica</name>
    <dbReference type="NCBI Taxonomy" id="1151754"/>
    <lineage>
        <taxon>Eukaryota</taxon>
        <taxon>Fungi</taxon>
        <taxon>Dikarya</taxon>
        <taxon>Basidiomycota</taxon>
        <taxon>Ustilaginomycotina</taxon>
        <taxon>Ustilaginomycetes</taxon>
        <taxon>Ustilaginales</taxon>
        <taxon>Ustilaginaceae</taxon>
        <taxon>Moesziomyces</taxon>
    </lineage>
</organism>
<protein>
    <submittedName>
        <fullName evidence="3">Nucleolar protein</fullName>
    </submittedName>
</protein>
<gene>
    <name evidence="3" type="ORF">PANT_18d00055</name>
</gene>
<dbReference type="OrthoDB" id="2556000at2759"/>
<feature type="region of interest" description="Disordered" evidence="1">
    <location>
        <begin position="58"/>
        <end position="130"/>
    </location>
</feature>
<dbReference type="AlphaFoldDB" id="M9LRL3"/>
<sequence length="130" mass="13155">MADGLGVLSGSIGGCLAAVAASVQYNICNTRAYGTDATCADNCCRFNCGWKQGPLPVEDYPIANSEAQQGDAKKEESEGGALPAYTATPQMSASPPADVAPAPEASKDAEISNPAEASKATEVKTPGQTS</sequence>
<dbReference type="Proteomes" id="UP000011976">
    <property type="component" value="Unassembled WGS sequence"/>
</dbReference>
<evidence type="ECO:0000313" key="4">
    <source>
        <dbReference type="Proteomes" id="UP000011976"/>
    </source>
</evidence>
<evidence type="ECO:0000313" key="3">
    <source>
        <dbReference type="EMBL" id="GAC75766.1"/>
    </source>
</evidence>
<dbReference type="EMBL" id="DF196784">
    <property type="protein sequence ID" value="GAC75766.1"/>
    <property type="molecule type" value="Genomic_DNA"/>
</dbReference>
<feature type="signal peptide" evidence="2">
    <location>
        <begin position="1"/>
        <end position="17"/>
    </location>
</feature>
<keyword evidence="2" id="KW-0732">Signal</keyword>
<accession>M9LRL3</accession>
<reference evidence="4" key="1">
    <citation type="journal article" date="2013" name="Genome Announc.">
        <title>Genome sequence of the basidiomycetous yeast Pseudozyma antarctica T-34, a producer of the glycolipid biosurfactants mannosylerythritol lipids.</title>
        <authorList>
            <person name="Morita T."/>
            <person name="Koike H."/>
            <person name="Koyama Y."/>
            <person name="Hagiwara H."/>
            <person name="Ito E."/>
            <person name="Fukuoka T."/>
            <person name="Imura T."/>
            <person name="Machida M."/>
            <person name="Kitamoto D."/>
        </authorList>
    </citation>
    <scope>NUCLEOTIDE SEQUENCE [LARGE SCALE GENOMIC DNA]</scope>
    <source>
        <strain evidence="4">T-34</strain>
    </source>
</reference>